<name>A0A1C4CSJ3_9BACI</name>
<dbReference type="Proteomes" id="UP000196052">
    <property type="component" value="Unassembled WGS sequence"/>
</dbReference>
<dbReference type="InterPro" id="IPR006829">
    <property type="entry name" value="LXG_dom"/>
</dbReference>
<reference evidence="4" key="1">
    <citation type="submission" date="2016-08" db="EMBL/GenBank/DDBJ databases">
        <authorList>
            <person name="Loux V."/>
            <person name="Rue O."/>
        </authorList>
    </citation>
    <scope>NUCLEOTIDE SEQUENCE [LARGE SCALE GENOMIC DNA]</scope>
    <source>
        <strain evidence="4">INRA Bc05-F1</strain>
    </source>
</reference>
<dbReference type="PROSITE" id="PS51756">
    <property type="entry name" value="LXG"/>
    <property type="match status" value="1"/>
</dbReference>
<feature type="domain" description="LXG" evidence="2">
    <location>
        <begin position="1"/>
        <end position="230"/>
    </location>
</feature>
<organism evidence="3 4">
    <name type="scientific">Bacillus wiedmannii</name>
    <dbReference type="NCBI Taxonomy" id="1890302"/>
    <lineage>
        <taxon>Bacteria</taxon>
        <taxon>Bacillati</taxon>
        <taxon>Bacillota</taxon>
        <taxon>Bacilli</taxon>
        <taxon>Bacillales</taxon>
        <taxon>Bacillaceae</taxon>
        <taxon>Bacillus</taxon>
        <taxon>Bacillus cereus group</taxon>
    </lineage>
</organism>
<dbReference type="AlphaFoldDB" id="A0A1C4CSJ3"/>
<dbReference type="RefSeq" id="WP_088121955.1">
    <property type="nucleotide sequence ID" value="NZ_FMBE01000013.1"/>
</dbReference>
<evidence type="ECO:0000259" key="2">
    <source>
        <dbReference type="PROSITE" id="PS51756"/>
    </source>
</evidence>
<sequence>MDKNIELQEVKELQNRFQASATELNLQFECLMQKILDFTEINSFQGKAASDIKNYLSTVHGSVIFKYMEAVELLKEQFQKSINDFNSTVDSDADTKIYGIYLDDVKKKINGYSEGFNLSNDQARQTVGSVSDIIAIQYPSSAGILEGSIKSQKEISDTLEKLEAYNSNQSDLQTFQEMIRELDDGMNRVQAYGGDFSSDSIEKIMPEEWVSATVVTSKALIGGLNKGNKWGKGVVSSFLRYHYMKKVLGFGTQFDIIDGEGQFLLKTTKPKQMVEALEFLKADKNEDHIFKFLKGRVEEYLTGWMRPTDPKVTDREVRIAKREIVELPEFTAYKDFHVDWDKNGFVKALGKNSWGSLTKELGKGITDLKPWKWKDTLKELGGVGKTMKSFGIAGSVLSVANNVVEASNDGWQLHDVWDIATDSAVDVGATAGAAATGAVVGSFFLPPIGTAVGAGVGILASEALNYKADLFGGESIVSGTKNGIKSVTRKLESEVVKLGSAAKEQIESVAKEQLGSVTKKLGSLFW</sequence>
<proteinExistence type="inferred from homology"/>
<protein>
    <recommendedName>
        <fullName evidence="2">LXG domain-containing protein</fullName>
    </recommendedName>
</protein>
<comment type="similarity">
    <text evidence="1">In the N-terminal section; belongs to the LXG family.</text>
</comment>
<evidence type="ECO:0000313" key="3">
    <source>
        <dbReference type="EMBL" id="SCC22043.1"/>
    </source>
</evidence>
<evidence type="ECO:0000313" key="4">
    <source>
        <dbReference type="Proteomes" id="UP000196052"/>
    </source>
</evidence>
<dbReference type="Pfam" id="PF04740">
    <property type="entry name" value="LXG"/>
    <property type="match status" value="1"/>
</dbReference>
<gene>
    <name evidence="3" type="ORF">BC05F1_02138</name>
</gene>
<dbReference type="EMBL" id="FMBE01000013">
    <property type="protein sequence ID" value="SCC22043.1"/>
    <property type="molecule type" value="Genomic_DNA"/>
</dbReference>
<evidence type="ECO:0000256" key="1">
    <source>
        <dbReference type="ARBA" id="ARBA00034117"/>
    </source>
</evidence>
<accession>A0A1C4CSJ3</accession>